<evidence type="ECO:0000256" key="8">
    <source>
        <dbReference type="ARBA" id="ARBA00022833"/>
    </source>
</evidence>
<comment type="caution">
    <text evidence="16">The sequence shown here is derived from an EMBL/GenBank/DDBJ whole genome shotgun (WGS) entry which is preliminary data.</text>
</comment>
<keyword evidence="4 13" id="KW-0645">Protease</keyword>
<dbReference type="GO" id="GO:0005615">
    <property type="term" value="C:extracellular space"/>
    <property type="evidence" value="ECO:0007669"/>
    <property type="project" value="InterPro"/>
</dbReference>
<evidence type="ECO:0000256" key="6">
    <source>
        <dbReference type="ARBA" id="ARBA00022729"/>
    </source>
</evidence>
<keyword evidence="17" id="KW-1185">Reference proteome</keyword>
<dbReference type="Pfam" id="PF07504">
    <property type="entry name" value="FTP"/>
    <property type="match status" value="1"/>
</dbReference>
<feature type="chain" id="PRO_5034447525" description="Extracellular metalloproteinase" evidence="13">
    <location>
        <begin position="21"/>
        <end position="727"/>
    </location>
</feature>
<evidence type="ECO:0000256" key="1">
    <source>
        <dbReference type="ARBA" id="ARBA00004613"/>
    </source>
</evidence>
<dbReference type="Gene3D" id="3.10.170.10">
    <property type="match status" value="1"/>
</dbReference>
<evidence type="ECO:0000256" key="9">
    <source>
        <dbReference type="ARBA" id="ARBA00023049"/>
    </source>
</evidence>
<dbReference type="EC" id="3.4.24.-" evidence="13"/>
<gene>
    <name evidence="16" type="ORF">INT47_002123</name>
</gene>
<evidence type="ECO:0000256" key="13">
    <source>
        <dbReference type="RuleBase" id="RU364017"/>
    </source>
</evidence>
<evidence type="ECO:0000256" key="12">
    <source>
        <dbReference type="PIRSR" id="PIRSR601842-2"/>
    </source>
</evidence>
<keyword evidence="8 12" id="KW-0862">Zinc</keyword>
<evidence type="ECO:0000256" key="4">
    <source>
        <dbReference type="ARBA" id="ARBA00022670"/>
    </source>
</evidence>
<keyword evidence="6 13" id="KW-0732">Signal</keyword>
<dbReference type="EMBL" id="JAEPRD010000063">
    <property type="protein sequence ID" value="KAG2202204.1"/>
    <property type="molecule type" value="Genomic_DNA"/>
</dbReference>
<evidence type="ECO:0000259" key="15">
    <source>
        <dbReference type="Pfam" id="PF07504"/>
    </source>
</evidence>
<dbReference type="InterPro" id="IPR011096">
    <property type="entry name" value="FTP_domain"/>
</dbReference>
<evidence type="ECO:0000256" key="14">
    <source>
        <dbReference type="SAM" id="MobiDB-lite"/>
    </source>
</evidence>
<evidence type="ECO:0000256" key="3">
    <source>
        <dbReference type="ARBA" id="ARBA00022525"/>
    </source>
</evidence>
<dbReference type="Pfam" id="PF02128">
    <property type="entry name" value="Peptidase_M36"/>
    <property type="match status" value="1"/>
</dbReference>
<feature type="compositionally biased region" description="Polar residues" evidence="14">
    <location>
        <begin position="456"/>
        <end position="466"/>
    </location>
</feature>
<dbReference type="PANTHER" id="PTHR33478:SF1">
    <property type="entry name" value="EXTRACELLULAR METALLOPROTEINASE MEP"/>
    <property type="match status" value="1"/>
</dbReference>
<dbReference type="OrthoDB" id="3227768at2759"/>
<dbReference type="InterPro" id="IPR050371">
    <property type="entry name" value="Fungal_virulence_M36"/>
</dbReference>
<feature type="binding site" evidence="12">
    <location>
        <position position="504"/>
    </location>
    <ligand>
        <name>Zn(2+)</name>
        <dbReference type="ChEBI" id="CHEBI:29105"/>
        <note>catalytic</note>
    </ligand>
</feature>
<accession>A0A8H7R0H8</accession>
<comment type="cofactor">
    <cofactor evidence="12">
        <name>Zn(2+)</name>
        <dbReference type="ChEBI" id="CHEBI:29105"/>
    </cofactor>
    <text evidence="12">Binds 1 zinc ion per subunit.</text>
</comment>
<evidence type="ECO:0000256" key="5">
    <source>
        <dbReference type="ARBA" id="ARBA00022723"/>
    </source>
</evidence>
<evidence type="ECO:0000313" key="16">
    <source>
        <dbReference type="EMBL" id="KAG2202204.1"/>
    </source>
</evidence>
<feature type="binding site" evidence="12">
    <location>
        <position position="500"/>
    </location>
    <ligand>
        <name>Zn(2+)</name>
        <dbReference type="ChEBI" id="CHEBI:29105"/>
        <note>catalytic</note>
    </ligand>
</feature>
<feature type="binding site" evidence="12">
    <location>
        <position position="530"/>
    </location>
    <ligand>
        <name>Zn(2+)</name>
        <dbReference type="ChEBI" id="CHEBI:29105"/>
        <note>catalytic</note>
    </ligand>
</feature>
<comment type="similarity">
    <text evidence="2 13">Belongs to the peptidase M36 family.</text>
</comment>
<keyword evidence="3 13" id="KW-0964">Secreted</keyword>
<protein>
    <recommendedName>
        <fullName evidence="13">Extracellular metalloproteinase</fullName>
        <ecNumber evidence="13">3.4.24.-</ecNumber>
    </recommendedName>
    <alternativeName>
        <fullName evidence="13">Fungalysin</fullName>
    </alternativeName>
</protein>
<evidence type="ECO:0000256" key="7">
    <source>
        <dbReference type="ARBA" id="ARBA00022801"/>
    </source>
</evidence>
<keyword evidence="10 13" id="KW-0865">Zymogen</keyword>
<evidence type="ECO:0000256" key="10">
    <source>
        <dbReference type="ARBA" id="ARBA00023145"/>
    </source>
</evidence>
<comment type="subcellular location">
    <subcellularLocation>
        <location evidence="1 13">Secreted</location>
    </subcellularLocation>
</comment>
<feature type="domain" description="FTP" evidence="15">
    <location>
        <begin position="86"/>
        <end position="136"/>
    </location>
</feature>
<dbReference type="PANTHER" id="PTHR33478">
    <property type="entry name" value="EXTRACELLULAR METALLOPROTEINASE MEP"/>
    <property type="match status" value="1"/>
</dbReference>
<dbReference type="InterPro" id="IPR027268">
    <property type="entry name" value="Peptidase_M4/M1_CTD_sf"/>
</dbReference>
<feature type="active site" evidence="11">
    <location>
        <position position="501"/>
    </location>
</feature>
<dbReference type="GO" id="GO:0006508">
    <property type="term" value="P:proteolysis"/>
    <property type="evidence" value="ECO:0007669"/>
    <property type="project" value="UniProtKB-KW"/>
</dbReference>
<sequence length="727" mass="81269">MKYSISTAVLLLLGASSALGATVNGDLARKQYHQGLSRSFGPEVPFREYTTPSYRQRQKDYSSFTQSAKAEDIAIAFAESELTDSEFIIQSAYKSDLNGVTHVYLRQKVNGLEVLNGDININVDRFGKIISYGDSFAKGVSNTQDATLLTRVQKGLKIVSSSFAQVVFSPTKQSEPEVDESIYDFVNQDKDIIDPAEAVLSLMAFVKSSLPDPTVLEYLIPDNFIMTTSFKKHNDEEIAFQFDNVPFALSPVEARQAYIQTETGQLQLVWDLQYELKDNWYNGHVSAHDGTIVGLVDWVSNAASYNVIPFGNNDPNDTERKIVKNPSDKWASPDGWHAQGAIAKGAKTYNVTIGNNVYAHNNPDGGNDWQKNYRPSGVSDDNGDITFDYEANFEKDDPEDYIDAAVTNLFYWCNTAHDFFHRYGFDEKAGNFQQDNLGRGRKAGEGEGDAVIANAQDGSGRNNANFATPPDGKHGKMRMYVWDQTKPMRDGDFESGIVIHEYTHGVSIRLTGGPMNSNCLGWGEAGGMGEGWGDFVATAIRMNSNYTHDVEFGMGDYSNGGEGIRKYKYSTSNTTNPSTYRIMDRFDYWGVHAKGEVWAEMLYEVYWNLVDRLGYTDEWFPPIPQDNYKAAMDSDELEKVRTHITSYGNTLAMQLVIDGLKLQPCNPNFISARDAILEAEKQLTGGEYHCDIYRAFSKRGLGPGAKLQKKGWMEQRIESYTLPSICE</sequence>
<evidence type="ECO:0000256" key="2">
    <source>
        <dbReference type="ARBA" id="ARBA00006006"/>
    </source>
</evidence>
<evidence type="ECO:0000313" key="17">
    <source>
        <dbReference type="Proteomes" id="UP000603453"/>
    </source>
</evidence>
<dbReference type="SUPFAM" id="SSF55486">
    <property type="entry name" value="Metalloproteases ('zincins'), catalytic domain"/>
    <property type="match status" value="1"/>
</dbReference>
<name>A0A8H7R0H8_9FUNG</name>
<feature type="region of interest" description="Disordered" evidence="14">
    <location>
        <begin position="453"/>
        <end position="472"/>
    </location>
</feature>
<evidence type="ECO:0000256" key="11">
    <source>
        <dbReference type="PIRSR" id="PIRSR601842-1"/>
    </source>
</evidence>
<keyword evidence="5 12" id="KW-0479">Metal-binding</keyword>
<dbReference type="Gene3D" id="1.10.390.10">
    <property type="entry name" value="Neutral Protease Domain 2"/>
    <property type="match status" value="1"/>
</dbReference>
<dbReference type="GO" id="GO:0004222">
    <property type="term" value="F:metalloendopeptidase activity"/>
    <property type="evidence" value="ECO:0007669"/>
    <property type="project" value="InterPro"/>
</dbReference>
<feature type="signal peptide" evidence="13">
    <location>
        <begin position="1"/>
        <end position="20"/>
    </location>
</feature>
<organism evidence="16 17">
    <name type="scientific">Mucor saturninus</name>
    <dbReference type="NCBI Taxonomy" id="64648"/>
    <lineage>
        <taxon>Eukaryota</taxon>
        <taxon>Fungi</taxon>
        <taxon>Fungi incertae sedis</taxon>
        <taxon>Mucoromycota</taxon>
        <taxon>Mucoromycotina</taxon>
        <taxon>Mucoromycetes</taxon>
        <taxon>Mucorales</taxon>
        <taxon>Mucorineae</taxon>
        <taxon>Mucoraceae</taxon>
        <taxon>Mucor</taxon>
    </lineage>
</organism>
<proteinExistence type="inferred from homology"/>
<keyword evidence="7 13" id="KW-0378">Hydrolase</keyword>
<dbReference type="AlphaFoldDB" id="A0A8H7R0H8"/>
<reference evidence="16" key="1">
    <citation type="submission" date="2020-12" db="EMBL/GenBank/DDBJ databases">
        <title>Metabolic potential, ecology and presence of endohyphal bacteria is reflected in genomic diversity of Mucoromycotina.</title>
        <authorList>
            <person name="Muszewska A."/>
            <person name="Okrasinska A."/>
            <person name="Steczkiewicz K."/>
            <person name="Drgas O."/>
            <person name="Orlowska M."/>
            <person name="Perlinska-Lenart U."/>
            <person name="Aleksandrzak-Piekarczyk T."/>
            <person name="Szatraj K."/>
            <person name="Zielenkiewicz U."/>
            <person name="Pilsyk S."/>
            <person name="Malc E."/>
            <person name="Mieczkowski P."/>
            <person name="Kruszewska J.S."/>
            <person name="Biernat P."/>
            <person name="Pawlowska J."/>
        </authorList>
    </citation>
    <scope>NUCLEOTIDE SEQUENCE</scope>
    <source>
        <strain evidence="16">WA0000017839</strain>
    </source>
</reference>
<dbReference type="GO" id="GO:0008270">
    <property type="term" value="F:zinc ion binding"/>
    <property type="evidence" value="ECO:0007669"/>
    <property type="project" value="InterPro"/>
</dbReference>
<dbReference type="Proteomes" id="UP000603453">
    <property type="component" value="Unassembled WGS sequence"/>
</dbReference>
<dbReference type="CDD" id="cd09596">
    <property type="entry name" value="M36"/>
    <property type="match status" value="1"/>
</dbReference>
<keyword evidence="9 13" id="KW-0482">Metalloprotease</keyword>
<dbReference type="InterPro" id="IPR001842">
    <property type="entry name" value="Peptidase_M36"/>
</dbReference>